<dbReference type="Proteomes" id="UP000797356">
    <property type="component" value="Chromosome 5"/>
</dbReference>
<dbReference type="AlphaFoldDB" id="A0A8K0I7Y2"/>
<gene>
    <name evidence="1" type="ORF">COCNU_05G003960</name>
</gene>
<evidence type="ECO:0000313" key="2">
    <source>
        <dbReference type="Proteomes" id="UP000797356"/>
    </source>
</evidence>
<keyword evidence="2" id="KW-1185">Reference proteome</keyword>
<protein>
    <submittedName>
        <fullName evidence="1">Uncharacterized protein</fullName>
    </submittedName>
</protein>
<accession>A0A8K0I7Y2</accession>
<organism evidence="1 2">
    <name type="scientific">Cocos nucifera</name>
    <name type="common">Coconut palm</name>
    <dbReference type="NCBI Taxonomy" id="13894"/>
    <lineage>
        <taxon>Eukaryota</taxon>
        <taxon>Viridiplantae</taxon>
        <taxon>Streptophyta</taxon>
        <taxon>Embryophyta</taxon>
        <taxon>Tracheophyta</taxon>
        <taxon>Spermatophyta</taxon>
        <taxon>Magnoliopsida</taxon>
        <taxon>Liliopsida</taxon>
        <taxon>Arecaceae</taxon>
        <taxon>Arecoideae</taxon>
        <taxon>Cocoseae</taxon>
        <taxon>Attaleinae</taxon>
        <taxon>Cocos</taxon>
    </lineage>
</organism>
<sequence>MPILEKFELLKKIRLEEIIRKECLLKPRSNPLEESRWSSTNKEVQKKSVWWRSSTEGKVRKEFDSWRNPIEGEVQKEFDFWRNSTEEKV</sequence>
<comment type="caution">
    <text evidence="1">The sequence shown here is derived from an EMBL/GenBank/DDBJ whole genome shotgun (WGS) entry which is preliminary data.</text>
</comment>
<dbReference type="EMBL" id="CM017876">
    <property type="protein sequence ID" value="KAG1342167.1"/>
    <property type="molecule type" value="Genomic_DNA"/>
</dbReference>
<proteinExistence type="predicted"/>
<reference evidence="1" key="1">
    <citation type="journal article" date="2017" name="Gigascience">
        <title>The genome draft of coconut (Cocos nucifera).</title>
        <authorList>
            <person name="Xiao Y."/>
            <person name="Xu P."/>
            <person name="Fan H."/>
            <person name="Baudouin L."/>
            <person name="Xia W."/>
            <person name="Bocs S."/>
            <person name="Xu J."/>
            <person name="Li Q."/>
            <person name="Guo A."/>
            <person name="Zhou L."/>
            <person name="Li J."/>
            <person name="Wu Y."/>
            <person name="Ma Z."/>
            <person name="Armero A."/>
            <person name="Issali A.E."/>
            <person name="Liu N."/>
            <person name="Peng M."/>
            <person name="Yang Y."/>
        </authorList>
    </citation>
    <scope>NUCLEOTIDE SEQUENCE</scope>
    <source>
        <tissue evidence="1">Spear leaf of Hainan Tall coconut</tissue>
    </source>
</reference>
<evidence type="ECO:0000313" key="1">
    <source>
        <dbReference type="EMBL" id="KAG1342167.1"/>
    </source>
</evidence>
<reference evidence="1" key="2">
    <citation type="submission" date="2019-07" db="EMBL/GenBank/DDBJ databases">
        <authorList>
            <person name="Yang Y."/>
            <person name="Bocs S."/>
            <person name="Baudouin L."/>
        </authorList>
    </citation>
    <scope>NUCLEOTIDE SEQUENCE</scope>
    <source>
        <tissue evidence="1">Spear leaf of Hainan Tall coconut</tissue>
    </source>
</reference>
<name>A0A8K0I7Y2_COCNU</name>